<accession>A0A0H3J1I0</accession>
<dbReference type="Proteomes" id="UP000001364">
    <property type="component" value="Chromosome"/>
</dbReference>
<organism evidence="2 3">
    <name type="scientific">Caulobacter vibrioides (strain NA1000 / CB15N)</name>
    <name type="common">Caulobacter crescentus</name>
    <dbReference type="NCBI Taxonomy" id="565050"/>
    <lineage>
        <taxon>Bacteria</taxon>
        <taxon>Pseudomonadati</taxon>
        <taxon>Pseudomonadota</taxon>
        <taxon>Alphaproteobacteria</taxon>
        <taxon>Caulobacterales</taxon>
        <taxon>Caulobacteraceae</taxon>
        <taxon>Caulobacter</taxon>
    </lineage>
</organism>
<dbReference type="RefSeq" id="YP_009020499.1">
    <property type="nucleotide sequence ID" value="NC_011916.1"/>
</dbReference>
<dbReference type="AlphaFoldDB" id="A0A0H3J1I0"/>
<keyword evidence="3" id="KW-1185">Reference proteome</keyword>
<evidence type="ECO:0000256" key="1">
    <source>
        <dbReference type="SAM" id="Phobius"/>
    </source>
</evidence>
<evidence type="ECO:0000313" key="2">
    <source>
        <dbReference type="EMBL" id="AHI88530.1"/>
    </source>
</evidence>
<dbReference type="EMBL" id="CP001340">
    <property type="protein sequence ID" value="AHI88530.1"/>
    <property type="molecule type" value="Genomic_DNA"/>
</dbReference>
<feature type="transmembrane region" description="Helical" evidence="1">
    <location>
        <begin position="6"/>
        <end position="25"/>
    </location>
</feature>
<dbReference type="GeneID" id="18668820"/>
<keyword evidence="1" id="KW-0812">Transmembrane</keyword>
<gene>
    <name evidence="2" type="ordered locus">CCNA_03927</name>
</gene>
<sequence length="98" mass="10879">MILFFLPIVGALIDGLMTFWALGRFGDSIESNPVILALKKRIGRSAAFLPVFVSAPAALIGKYYIGDDFLIALAAICWLPVFWNIATLIIMFRKSRET</sequence>
<dbReference type="HOGENOM" id="CLU_2328627_0_0_5"/>
<proteinExistence type="predicted"/>
<keyword evidence="1" id="KW-0472">Membrane</keyword>
<feature type="transmembrane region" description="Helical" evidence="1">
    <location>
        <begin position="46"/>
        <end position="65"/>
    </location>
</feature>
<reference evidence="2 3" key="1">
    <citation type="journal article" date="2010" name="J. Bacteriol.">
        <title>The genetic basis of laboratory adaptation in Caulobacter crescentus.</title>
        <authorList>
            <person name="Marks M.E."/>
            <person name="Castro-Rojas C.M."/>
            <person name="Teiling C."/>
            <person name="Du L."/>
            <person name="Kapatral V."/>
            <person name="Walunas T.L."/>
            <person name="Crosson S."/>
        </authorList>
    </citation>
    <scope>NUCLEOTIDE SEQUENCE [LARGE SCALE GENOMIC DNA]</scope>
    <source>
        <strain evidence="3">NA1000 / CB15N</strain>
    </source>
</reference>
<dbReference type="RefSeq" id="WP_024265587.1">
    <property type="nucleotide sequence ID" value="NC_011916.1"/>
</dbReference>
<keyword evidence="1" id="KW-1133">Transmembrane helix</keyword>
<feature type="transmembrane region" description="Helical" evidence="1">
    <location>
        <begin position="71"/>
        <end position="92"/>
    </location>
</feature>
<protein>
    <submittedName>
        <fullName evidence="2">Uncharacterized protein</fullName>
    </submittedName>
</protein>
<name>A0A0H3J1I0_CAUVN</name>
<dbReference type="KEGG" id="ccs:CCNA_03927"/>
<evidence type="ECO:0000313" key="3">
    <source>
        <dbReference type="Proteomes" id="UP000001364"/>
    </source>
</evidence>